<dbReference type="EMBL" id="AVBC01000019">
    <property type="protein sequence ID" value="ERL52079.1"/>
    <property type="molecule type" value="Genomic_DNA"/>
</dbReference>
<dbReference type="SUPFAM" id="SSF52172">
    <property type="entry name" value="CheY-like"/>
    <property type="match status" value="1"/>
</dbReference>
<evidence type="ECO:0000256" key="3">
    <source>
        <dbReference type="ARBA" id="ARBA00023015"/>
    </source>
</evidence>
<dbReference type="PATRIC" id="fig|1178482.3.peg.949"/>
<evidence type="ECO:0000256" key="6">
    <source>
        <dbReference type="PROSITE-ProRule" id="PRU00169"/>
    </source>
</evidence>
<sequence length="224" mass="25142">MRALLVEDDPLLGDGVKSALEREGYAVDWFMQGHQALEATTTEDFSVMVLDLGLPDIDGLELLGRVRKASNLPILILTARDALEDRIKGLDSGADDYVLKPFDLQELLARLRVITRRASGRASSAIQLGPLSIDEAQHQVCWHGHPAPLTRREFALLVELSRQPGQLLSRPRLENLLYSWGEELESNALEVHVHHLRKKLDKLLIATVRGIGYRLNTEWLDTQS</sequence>
<evidence type="ECO:0000256" key="2">
    <source>
        <dbReference type="ARBA" id="ARBA00023012"/>
    </source>
</evidence>
<gene>
    <name evidence="10" type="ORF">BJB45_08940</name>
</gene>
<dbReference type="eggNOG" id="COG0745">
    <property type="taxonomic scope" value="Bacteria"/>
</dbReference>
<dbReference type="PANTHER" id="PTHR48111">
    <property type="entry name" value="REGULATOR OF RPOS"/>
    <property type="match status" value="1"/>
</dbReference>
<name>W1N9A6_9GAMM</name>
<proteinExistence type="predicted"/>
<keyword evidence="11" id="KW-1185">Reference proteome</keyword>
<organism evidence="10 11">
    <name type="scientific">Halomonas huangheensis</name>
    <dbReference type="NCBI Taxonomy" id="1178482"/>
    <lineage>
        <taxon>Bacteria</taxon>
        <taxon>Pseudomonadati</taxon>
        <taxon>Pseudomonadota</taxon>
        <taxon>Gammaproteobacteria</taxon>
        <taxon>Oceanospirillales</taxon>
        <taxon>Halomonadaceae</taxon>
        <taxon>Halomonas</taxon>
    </lineage>
</organism>
<dbReference type="Proteomes" id="UP000019113">
    <property type="component" value="Unassembled WGS sequence"/>
</dbReference>
<dbReference type="Gene3D" id="1.10.10.10">
    <property type="entry name" value="Winged helix-like DNA-binding domain superfamily/Winged helix DNA-binding domain"/>
    <property type="match status" value="1"/>
</dbReference>
<evidence type="ECO:0000259" key="9">
    <source>
        <dbReference type="PROSITE" id="PS51755"/>
    </source>
</evidence>
<dbReference type="Gene3D" id="6.10.250.690">
    <property type="match status" value="1"/>
</dbReference>
<dbReference type="RefSeq" id="WP_021817911.1">
    <property type="nucleotide sequence ID" value="NZ_AVBC01000019.1"/>
</dbReference>
<evidence type="ECO:0000259" key="8">
    <source>
        <dbReference type="PROSITE" id="PS50110"/>
    </source>
</evidence>
<feature type="modified residue" description="4-aspartylphosphate" evidence="6">
    <location>
        <position position="51"/>
    </location>
</feature>
<protein>
    <recommendedName>
        <fullName evidence="12">Transcriptional regulator</fullName>
    </recommendedName>
</protein>
<keyword evidence="3" id="KW-0805">Transcription regulation</keyword>
<dbReference type="AlphaFoldDB" id="W1N9A6"/>
<keyword evidence="1 6" id="KW-0597">Phosphoprotein</keyword>
<evidence type="ECO:0000313" key="11">
    <source>
        <dbReference type="Proteomes" id="UP000019113"/>
    </source>
</evidence>
<dbReference type="PROSITE" id="PS50110">
    <property type="entry name" value="RESPONSE_REGULATORY"/>
    <property type="match status" value="1"/>
</dbReference>
<feature type="DNA-binding region" description="OmpR/PhoB-type" evidence="7">
    <location>
        <begin position="123"/>
        <end position="217"/>
    </location>
</feature>
<feature type="domain" description="Response regulatory" evidence="8">
    <location>
        <begin position="2"/>
        <end position="115"/>
    </location>
</feature>
<evidence type="ECO:0000313" key="10">
    <source>
        <dbReference type="EMBL" id="ERL52079.1"/>
    </source>
</evidence>
<dbReference type="SMART" id="SM00448">
    <property type="entry name" value="REC"/>
    <property type="match status" value="1"/>
</dbReference>
<dbReference type="OrthoDB" id="9802426at2"/>
<accession>W1N9A6</accession>
<dbReference type="InterPro" id="IPR001867">
    <property type="entry name" value="OmpR/PhoB-type_DNA-bd"/>
</dbReference>
<dbReference type="PANTHER" id="PTHR48111:SF67">
    <property type="entry name" value="TRANSCRIPTIONAL REGULATORY PROTEIN TCTD"/>
    <property type="match status" value="1"/>
</dbReference>
<feature type="domain" description="OmpR/PhoB-type" evidence="9">
    <location>
        <begin position="123"/>
        <end position="217"/>
    </location>
</feature>
<dbReference type="GO" id="GO:0000156">
    <property type="term" value="F:phosphorelay response regulator activity"/>
    <property type="evidence" value="ECO:0007669"/>
    <property type="project" value="TreeGrafter"/>
</dbReference>
<dbReference type="KEGG" id="hhu:AR456_18060"/>
<comment type="caution">
    <text evidence="10">The sequence shown here is derived from an EMBL/GenBank/DDBJ whole genome shotgun (WGS) entry which is preliminary data.</text>
</comment>
<dbReference type="STRING" id="1178482.AR456_18060"/>
<keyword evidence="5" id="KW-0804">Transcription</keyword>
<evidence type="ECO:0000256" key="4">
    <source>
        <dbReference type="ARBA" id="ARBA00023125"/>
    </source>
</evidence>
<dbReference type="FunFam" id="3.40.50.2300:FF:000002">
    <property type="entry name" value="DNA-binding response regulator PhoP"/>
    <property type="match status" value="1"/>
</dbReference>
<evidence type="ECO:0008006" key="12">
    <source>
        <dbReference type="Google" id="ProtNLM"/>
    </source>
</evidence>
<dbReference type="Gene3D" id="3.40.50.2300">
    <property type="match status" value="1"/>
</dbReference>
<dbReference type="GO" id="GO:0032993">
    <property type="term" value="C:protein-DNA complex"/>
    <property type="evidence" value="ECO:0007669"/>
    <property type="project" value="TreeGrafter"/>
</dbReference>
<reference evidence="10 11" key="1">
    <citation type="submission" date="2013-08" db="EMBL/GenBank/DDBJ databases">
        <title>draft genome of Halomonas huanghegensis, strain BJGMM-B45T.</title>
        <authorList>
            <person name="Miao C."/>
            <person name="Wan Y."/>
            <person name="Jin W."/>
        </authorList>
    </citation>
    <scope>NUCLEOTIDE SEQUENCE [LARGE SCALE GENOMIC DNA]</scope>
    <source>
        <strain evidence="10 11">BJGMM-B45</strain>
    </source>
</reference>
<dbReference type="InterPro" id="IPR011006">
    <property type="entry name" value="CheY-like_superfamily"/>
</dbReference>
<evidence type="ECO:0000256" key="5">
    <source>
        <dbReference type="ARBA" id="ARBA00023163"/>
    </source>
</evidence>
<evidence type="ECO:0000256" key="7">
    <source>
        <dbReference type="PROSITE-ProRule" id="PRU01091"/>
    </source>
</evidence>
<keyword evidence="2" id="KW-0902">Two-component regulatory system</keyword>
<evidence type="ECO:0000256" key="1">
    <source>
        <dbReference type="ARBA" id="ARBA00022553"/>
    </source>
</evidence>
<dbReference type="Pfam" id="PF00072">
    <property type="entry name" value="Response_reg"/>
    <property type="match status" value="1"/>
</dbReference>
<dbReference type="SMART" id="SM00862">
    <property type="entry name" value="Trans_reg_C"/>
    <property type="match status" value="1"/>
</dbReference>
<dbReference type="GO" id="GO:0006355">
    <property type="term" value="P:regulation of DNA-templated transcription"/>
    <property type="evidence" value="ECO:0007669"/>
    <property type="project" value="InterPro"/>
</dbReference>
<dbReference type="InterPro" id="IPR036388">
    <property type="entry name" value="WH-like_DNA-bd_sf"/>
</dbReference>
<dbReference type="CDD" id="cd17624">
    <property type="entry name" value="REC_OmpR_PmrA-like"/>
    <property type="match status" value="1"/>
</dbReference>
<dbReference type="PROSITE" id="PS51755">
    <property type="entry name" value="OMPR_PHOB"/>
    <property type="match status" value="1"/>
</dbReference>
<dbReference type="InterPro" id="IPR039420">
    <property type="entry name" value="WalR-like"/>
</dbReference>
<dbReference type="GO" id="GO:0005829">
    <property type="term" value="C:cytosol"/>
    <property type="evidence" value="ECO:0007669"/>
    <property type="project" value="TreeGrafter"/>
</dbReference>
<keyword evidence="4 7" id="KW-0238">DNA-binding</keyword>
<dbReference type="Pfam" id="PF00486">
    <property type="entry name" value="Trans_reg_C"/>
    <property type="match status" value="1"/>
</dbReference>
<dbReference type="GO" id="GO:0000976">
    <property type="term" value="F:transcription cis-regulatory region binding"/>
    <property type="evidence" value="ECO:0007669"/>
    <property type="project" value="TreeGrafter"/>
</dbReference>
<dbReference type="CDD" id="cd00383">
    <property type="entry name" value="trans_reg_C"/>
    <property type="match status" value="1"/>
</dbReference>
<dbReference type="InterPro" id="IPR001789">
    <property type="entry name" value="Sig_transdc_resp-reg_receiver"/>
</dbReference>